<sequence length="51" mass="6066">METFLEFLREIMKGIVRETSAFHFRKNVLENKKTTPRVRKLKGGSQKRKSN</sequence>
<protein>
    <submittedName>
        <fullName evidence="1">Uncharacterized protein</fullName>
    </submittedName>
</protein>
<dbReference type="AlphaFoldDB" id="A0A927R5S8"/>
<comment type="caution">
    <text evidence="1">The sequence shown here is derived from an EMBL/GenBank/DDBJ whole genome shotgun (WGS) entry which is preliminary data.</text>
</comment>
<evidence type="ECO:0000313" key="1">
    <source>
        <dbReference type="EMBL" id="MBE1556398.1"/>
    </source>
</evidence>
<gene>
    <name evidence="1" type="ORF">H4683_003523</name>
</gene>
<keyword evidence="2" id="KW-1185">Reference proteome</keyword>
<dbReference type="Proteomes" id="UP000658225">
    <property type="component" value="Unassembled WGS sequence"/>
</dbReference>
<reference evidence="1" key="1">
    <citation type="submission" date="2020-10" db="EMBL/GenBank/DDBJ databases">
        <title>Genomic Encyclopedia of Type Strains, Phase IV (KMG-IV): sequencing the most valuable type-strain genomes for metagenomic binning, comparative biology and taxonomic classification.</title>
        <authorList>
            <person name="Goeker M."/>
        </authorList>
    </citation>
    <scope>NUCLEOTIDE SEQUENCE</scope>
    <source>
        <strain evidence="1">DSM 13886</strain>
    </source>
</reference>
<organism evidence="1 2">
    <name type="scientific">Sporosarcina limicola</name>
    <dbReference type="NCBI Taxonomy" id="34101"/>
    <lineage>
        <taxon>Bacteria</taxon>
        <taxon>Bacillati</taxon>
        <taxon>Bacillota</taxon>
        <taxon>Bacilli</taxon>
        <taxon>Bacillales</taxon>
        <taxon>Caryophanaceae</taxon>
        <taxon>Sporosarcina</taxon>
    </lineage>
</organism>
<accession>A0A927R5S8</accession>
<dbReference type="EMBL" id="JADBEL010000026">
    <property type="protein sequence ID" value="MBE1556398.1"/>
    <property type="molecule type" value="Genomic_DNA"/>
</dbReference>
<evidence type="ECO:0000313" key="2">
    <source>
        <dbReference type="Proteomes" id="UP000658225"/>
    </source>
</evidence>
<dbReference type="RefSeq" id="WP_192600051.1">
    <property type="nucleotide sequence ID" value="NZ_JADBEL010000026.1"/>
</dbReference>
<name>A0A927R5S8_9BACL</name>
<proteinExistence type="predicted"/>